<evidence type="ECO:0000256" key="5">
    <source>
        <dbReference type="PROSITE-ProRule" id="PRU01091"/>
    </source>
</evidence>
<dbReference type="PROSITE" id="PS51755">
    <property type="entry name" value="OMPR_PHOB"/>
    <property type="match status" value="1"/>
</dbReference>
<feature type="DNA-binding region" description="OmpR/PhoB-type" evidence="5">
    <location>
        <begin position="1"/>
        <end position="95"/>
    </location>
</feature>
<dbReference type="Pfam" id="PF00486">
    <property type="entry name" value="Trans_reg_C"/>
    <property type="match status" value="1"/>
</dbReference>
<gene>
    <name evidence="8" type="ORF">FOF52_14490</name>
</gene>
<keyword evidence="2" id="KW-0805">Transcription regulation</keyword>
<dbReference type="Proteomes" id="UP000832041">
    <property type="component" value="Chromosome"/>
</dbReference>
<dbReference type="InterPro" id="IPR016032">
    <property type="entry name" value="Sig_transdc_resp-reg_C-effctor"/>
</dbReference>
<dbReference type="RefSeq" id="WP_248590500.1">
    <property type="nucleotide sequence ID" value="NZ_BAABEB010000005.1"/>
</dbReference>
<protein>
    <submittedName>
        <fullName evidence="8">Transcriptional regulator</fullName>
    </submittedName>
</protein>
<dbReference type="CDD" id="cd15831">
    <property type="entry name" value="BTAD"/>
    <property type="match status" value="1"/>
</dbReference>
<comment type="similarity">
    <text evidence="1">Belongs to the AfsR/DnrI/RedD regulatory family.</text>
</comment>
<dbReference type="Pfam" id="PF03704">
    <property type="entry name" value="BTAD"/>
    <property type="match status" value="1"/>
</dbReference>
<dbReference type="InterPro" id="IPR027417">
    <property type="entry name" value="P-loop_NTPase"/>
</dbReference>
<dbReference type="InterPro" id="IPR001867">
    <property type="entry name" value="OmpR/PhoB-type_DNA-bd"/>
</dbReference>
<dbReference type="InterPro" id="IPR005158">
    <property type="entry name" value="BTAD"/>
</dbReference>
<organism evidence="8 9">
    <name type="scientific">Thermobifida alba</name>
    <name type="common">Thermomonospora alba</name>
    <dbReference type="NCBI Taxonomy" id="53522"/>
    <lineage>
        <taxon>Bacteria</taxon>
        <taxon>Bacillati</taxon>
        <taxon>Actinomycetota</taxon>
        <taxon>Actinomycetes</taxon>
        <taxon>Streptosporangiales</taxon>
        <taxon>Nocardiopsidaceae</taxon>
        <taxon>Thermobifida</taxon>
    </lineage>
</organism>
<evidence type="ECO:0000313" key="9">
    <source>
        <dbReference type="Proteomes" id="UP000832041"/>
    </source>
</evidence>
<proteinExistence type="inferred from homology"/>
<dbReference type="InterPro" id="IPR011990">
    <property type="entry name" value="TPR-like_helical_dom_sf"/>
</dbReference>
<dbReference type="Gene3D" id="1.25.40.10">
    <property type="entry name" value="Tetratricopeptide repeat domain"/>
    <property type="match status" value="1"/>
</dbReference>
<dbReference type="SUPFAM" id="SSF52540">
    <property type="entry name" value="P-loop containing nucleoside triphosphate hydrolases"/>
    <property type="match status" value="1"/>
</dbReference>
<dbReference type="SMART" id="SM00862">
    <property type="entry name" value="Trans_reg_C"/>
    <property type="match status" value="1"/>
</dbReference>
<dbReference type="PANTHER" id="PTHR35807">
    <property type="entry name" value="TRANSCRIPTIONAL REGULATOR REDD-RELATED"/>
    <property type="match status" value="1"/>
</dbReference>
<reference evidence="8 9" key="1">
    <citation type="submission" date="2020-04" db="EMBL/GenBank/DDBJ databases">
        <title>Thermobifida alba genome sequencing and assembly.</title>
        <authorList>
            <person name="Luzics S."/>
            <person name="Horvath B."/>
            <person name="Nagy I."/>
            <person name="Toth A."/>
            <person name="Nagy I."/>
            <person name="Kukolya J."/>
        </authorList>
    </citation>
    <scope>NUCLEOTIDE SEQUENCE [LARGE SCALE GENOMIC DNA]</scope>
    <source>
        <strain evidence="8 9">DSM 43795</strain>
    </source>
</reference>
<dbReference type="PANTHER" id="PTHR35807:SF1">
    <property type="entry name" value="TRANSCRIPTIONAL REGULATOR REDD"/>
    <property type="match status" value="1"/>
</dbReference>
<dbReference type="SUPFAM" id="SSF48452">
    <property type="entry name" value="TPR-like"/>
    <property type="match status" value="1"/>
</dbReference>
<sequence>MGLEFGLLGPTQVLHDGSDLCLGPLKQRTLLTALLLQPNRVVPLHRLAAALWDDTPPPSATANLRTYVNRLRKRLHLSPGPERIVARRPGYLIRVRPDELDASVFTEKQRLGREALRNGDPAAAEAALTAGLALWRGAAAEEIPRTPELAPRLEALDEQRCSAVEDLMRARLMLGSDPGLIGDLRRLVADTPVRESMWGLLMLALYRAGSPAAALETYQAARRALREHLGIEPGAELVRLQQGILHRDPRLLEQEPPTVRLTPGRTAPRLLPAAPATFVGRTAELHVLEQALRPGAHPGAHPAVVAVHGSGGSGKSALALKAAASLTEHYPDGQLYVDLGGGSGSRPRSPADALGRLLRGLGLTAEEISADPEERAYRFRELTERRRLLVVLDNAVDEAQVRPLLTPWPESATLITSRMRGSALDGVRHVGLGPLPPPEAVELLAALCGPERVRAEPEAAEQIARLCDHQPLPLWIAGTRLFTRREWSLSAFARLLGDEHHRLDTLRCGDRSVRASIEADYLPLCASDSPTDRRAAALFRRLGLVRAGEFHAAVASTLLACDTTAATAALGRLADTRLIDPIGADRYQLTGLLRVYAAEQAEAAENTETRLCLLRRVRSLGVRGGPNHPHILPGPTADERESGRRPLVPRIRSAWR</sequence>
<feature type="domain" description="OmpR/PhoB-type" evidence="7">
    <location>
        <begin position="1"/>
        <end position="95"/>
    </location>
</feature>
<evidence type="ECO:0000313" key="8">
    <source>
        <dbReference type="EMBL" id="UPT22022.1"/>
    </source>
</evidence>
<evidence type="ECO:0000256" key="1">
    <source>
        <dbReference type="ARBA" id="ARBA00005820"/>
    </source>
</evidence>
<dbReference type="Pfam" id="PF00931">
    <property type="entry name" value="NB-ARC"/>
    <property type="match status" value="1"/>
</dbReference>
<feature type="region of interest" description="Disordered" evidence="6">
    <location>
        <begin position="625"/>
        <end position="656"/>
    </location>
</feature>
<keyword evidence="9" id="KW-1185">Reference proteome</keyword>
<evidence type="ECO:0000256" key="6">
    <source>
        <dbReference type="SAM" id="MobiDB-lite"/>
    </source>
</evidence>
<dbReference type="SMART" id="SM01043">
    <property type="entry name" value="BTAD"/>
    <property type="match status" value="1"/>
</dbReference>
<dbReference type="InterPro" id="IPR051677">
    <property type="entry name" value="AfsR-DnrI-RedD_regulator"/>
</dbReference>
<dbReference type="Gene3D" id="1.10.10.10">
    <property type="entry name" value="Winged helix-like DNA-binding domain superfamily/Winged helix DNA-binding domain"/>
    <property type="match status" value="1"/>
</dbReference>
<evidence type="ECO:0000256" key="2">
    <source>
        <dbReference type="ARBA" id="ARBA00023015"/>
    </source>
</evidence>
<dbReference type="InterPro" id="IPR036388">
    <property type="entry name" value="WH-like_DNA-bd_sf"/>
</dbReference>
<keyword evidence="3 5" id="KW-0238">DNA-binding</keyword>
<name>A0ABY4L7G5_THEAE</name>
<dbReference type="InterPro" id="IPR002182">
    <property type="entry name" value="NB-ARC"/>
</dbReference>
<evidence type="ECO:0000259" key="7">
    <source>
        <dbReference type="PROSITE" id="PS51755"/>
    </source>
</evidence>
<keyword evidence="4" id="KW-0804">Transcription</keyword>
<dbReference type="SUPFAM" id="SSF46894">
    <property type="entry name" value="C-terminal effector domain of the bipartite response regulators"/>
    <property type="match status" value="1"/>
</dbReference>
<dbReference type="EMBL" id="CP051627">
    <property type="protein sequence ID" value="UPT22022.1"/>
    <property type="molecule type" value="Genomic_DNA"/>
</dbReference>
<dbReference type="PRINTS" id="PR00364">
    <property type="entry name" value="DISEASERSIST"/>
</dbReference>
<evidence type="ECO:0000256" key="3">
    <source>
        <dbReference type="ARBA" id="ARBA00023125"/>
    </source>
</evidence>
<accession>A0ABY4L7G5</accession>
<evidence type="ECO:0000256" key="4">
    <source>
        <dbReference type="ARBA" id="ARBA00023163"/>
    </source>
</evidence>
<dbReference type="Gene3D" id="3.40.50.300">
    <property type="entry name" value="P-loop containing nucleotide triphosphate hydrolases"/>
    <property type="match status" value="1"/>
</dbReference>